<feature type="non-terminal residue" evidence="2">
    <location>
        <position position="273"/>
    </location>
</feature>
<evidence type="ECO:0000313" key="3">
    <source>
        <dbReference type="Proteomes" id="UP000078292"/>
    </source>
</evidence>
<feature type="transmembrane region" description="Helical" evidence="1">
    <location>
        <begin position="7"/>
        <end position="27"/>
    </location>
</feature>
<evidence type="ECO:0000313" key="2">
    <source>
        <dbReference type="EMBL" id="OAV56067.1"/>
    </source>
</evidence>
<dbReference type="EMBL" id="LXEY01000089">
    <property type="protein sequence ID" value="OAV56067.1"/>
    <property type="molecule type" value="Genomic_DNA"/>
</dbReference>
<sequence>MKKLRKILGTVLPLVIVVELVLLFSGVLDLVSAVWVVILVEVSLLIFVIFEFWVIAKAVSAARRSGTELSFALENVMSEFFPNLVARALRHDILLLRAIGMLLTGRRDVKQHEVALPYSGPLVPMLAVITVVDGVVAFGLHMLIPAGWVRTLVLIVGLLGLIWLFGFIAALIVYPHTLSDDRLRLRFGAFQDIIVPREMIIAAERFTGKPASTRAATCLDGALIMVVANQANMRLKTHAMENIVTLNPKLADHKIDQIFFYTDSRNTARKALT</sequence>
<feature type="transmembrane region" description="Helical" evidence="1">
    <location>
        <begin position="115"/>
        <end position="140"/>
    </location>
</feature>
<organism evidence="2 3">
    <name type="scientific">Enteractinococcus helveticum</name>
    <dbReference type="NCBI Taxonomy" id="1837282"/>
    <lineage>
        <taxon>Bacteria</taxon>
        <taxon>Bacillati</taxon>
        <taxon>Actinomycetota</taxon>
        <taxon>Actinomycetes</taxon>
        <taxon>Micrococcales</taxon>
        <taxon>Micrococcaceae</taxon>
    </lineage>
</organism>
<protein>
    <submittedName>
        <fullName evidence="2">Uncharacterized protein</fullName>
    </submittedName>
</protein>
<feature type="transmembrane region" description="Helical" evidence="1">
    <location>
        <begin position="152"/>
        <end position="174"/>
    </location>
</feature>
<comment type="caution">
    <text evidence="2">The sequence shown here is derived from an EMBL/GenBank/DDBJ whole genome shotgun (WGS) entry which is preliminary data.</text>
</comment>
<feature type="transmembrane region" description="Helical" evidence="1">
    <location>
        <begin position="33"/>
        <end position="55"/>
    </location>
</feature>
<accession>A0A1B7LVT2</accession>
<reference evidence="2 3" key="1">
    <citation type="submission" date="2016-04" db="EMBL/GenBank/DDBJ databases">
        <title>First whole genome shotgun sequence of the bacterium Enteractinococcus sp. strain UASWS1574.</title>
        <authorList>
            <person name="Crovadore J."/>
            <person name="Chablais R."/>
            <person name="Lefort F."/>
        </authorList>
    </citation>
    <scope>NUCLEOTIDE SEQUENCE [LARGE SCALE GENOMIC DNA]</scope>
    <source>
        <strain evidence="2 3">UASWS1574</strain>
    </source>
</reference>
<dbReference type="AlphaFoldDB" id="A0A1B7LVT2"/>
<dbReference type="Proteomes" id="UP000078292">
    <property type="component" value="Unassembled WGS sequence"/>
</dbReference>
<evidence type="ECO:0000256" key="1">
    <source>
        <dbReference type="SAM" id="Phobius"/>
    </source>
</evidence>
<keyword evidence="1" id="KW-1133">Transmembrane helix</keyword>
<proteinExistence type="predicted"/>
<keyword evidence="1" id="KW-0812">Transmembrane</keyword>
<keyword evidence="1" id="KW-0472">Membrane</keyword>
<dbReference type="STRING" id="1837282.A6F49_00335"/>
<name>A0A1B7LVT2_9MICC</name>
<gene>
    <name evidence="2" type="ORF">A6F49_00335</name>
</gene>
<keyword evidence="3" id="KW-1185">Reference proteome</keyword>